<gene>
    <name evidence="9" type="ORF">FOL47_007063</name>
</gene>
<evidence type="ECO:0000313" key="9">
    <source>
        <dbReference type="EMBL" id="KAF4660641.1"/>
    </source>
</evidence>
<dbReference type="SUPFAM" id="SSF81653">
    <property type="entry name" value="Calcium ATPase, transduction domain A"/>
    <property type="match status" value="1"/>
</dbReference>
<evidence type="ECO:0000259" key="8">
    <source>
        <dbReference type="Pfam" id="PF00122"/>
    </source>
</evidence>
<evidence type="ECO:0000256" key="5">
    <source>
        <dbReference type="ARBA" id="ARBA00022842"/>
    </source>
</evidence>
<accession>A0A7J6LP02</accession>
<sequence length="461" mass="51686">MDFETSFILGYVLAIAALALLSVLFAIYRAQYCKSLIKRRALDKKRSGQPLGARRLTFHSTEEDHEKLLLQSGFSRSLFGESILIGWFSSMVAAFVAMAVLATVSYYYDVYTAWGTDWNGIMGPYIVVFAIFHIIVAFMIEFYDAIRTKFMLPEVDLDRATHMLIEEEVPEMDEADMVDPGMAKEEKIPDIFRKMLDAWRSFILKYKRASCKTLIKITDEDGDRTIEYTCVRYYYEGAEDRFRPVGRDDRISVSSAVNLLHAGGLTDPQADSVRRVVGTNEIRVKVPGIIESLITEFSSLFYVVQSMGSWTYLGYSGWNVGLVWLLMMLITGFIKAIFIVRQGQKKIAKLARHSAEVRVLRNSSWVVVDSSEVVLGDIVMVEDQEHLVCDGYITDGNIVVNESMLTGEPLPVQKVAVEKYEGATFSANNTVHAGNNGSYGGGDRFGKVASLSNLDLIVIAN</sequence>
<keyword evidence="7" id="KW-1133">Transmembrane helix</keyword>
<dbReference type="InterPro" id="IPR008250">
    <property type="entry name" value="ATPase_P-typ_transduc_dom_A_sf"/>
</dbReference>
<dbReference type="GO" id="GO:0019829">
    <property type="term" value="F:ATPase-coupled monoatomic cation transmembrane transporter activity"/>
    <property type="evidence" value="ECO:0007669"/>
    <property type="project" value="TreeGrafter"/>
</dbReference>
<dbReference type="Gene3D" id="2.70.150.10">
    <property type="entry name" value="Calcium-transporting ATPase, cytoplasmic transduction domain A"/>
    <property type="match status" value="1"/>
</dbReference>
<reference evidence="9 10" key="1">
    <citation type="submission" date="2020-04" db="EMBL/GenBank/DDBJ databases">
        <title>Perkinsus chesapeaki whole genome sequence.</title>
        <authorList>
            <person name="Bogema D.R."/>
        </authorList>
    </citation>
    <scope>NUCLEOTIDE SEQUENCE [LARGE SCALE GENOMIC DNA]</scope>
    <source>
        <strain evidence="9">ATCC PRA-425</strain>
    </source>
</reference>
<keyword evidence="3" id="KW-0547">Nucleotide-binding</keyword>
<keyword evidence="5" id="KW-0460">Magnesium</keyword>
<dbReference type="InterPro" id="IPR059000">
    <property type="entry name" value="ATPase_P-type_domA"/>
</dbReference>
<dbReference type="Pfam" id="PF00122">
    <property type="entry name" value="E1-E2_ATPase"/>
    <property type="match status" value="1"/>
</dbReference>
<feature type="transmembrane region" description="Helical" evidence="7">
    <location>
        <begin position="120"/>
        <end position="143"/>
    </location>
</feature>
<feature type="transmembrane region" description="Helical" evidence="7">
    <location>
        <begin position="6"/>
        <end position="30"/>
    </location>
</feature>
<evidence type="ECO:0000256" key="4">
    <source>
        <dbReference type="ARBA" id="ARBA00022840"/>
    </source>
</evidence>
<dbReference type="InterPro" id="IPR006544">
    <property type="entry name" value="P-type_TPase_V"/>
</dbReference>
<dbReference type="EMBL" id="JAAPAO010000405">
    <property type="protein sequence ID" value="KAF4660641.1"/>
    <property type="molecule type" value="Genomic_DNA"/>
</dbReference>
<keyword evidence="4" id="KW-0067">ATP-binding</keyword>
<dbReference type="PANTHER" id="PTHR45630">
    <property type="entry name" value="CATION-TRANSPORTING ATPASE-RELATED"/>
    <property type="match status" value="1"/>
</dbReference>
<evidence type="ECO:0000256" key="3">
    <source>
        <dbReference type="ARBA" id="ARBA00022741"/>
    </source>
</evidence>
<evidence type="ECO:0000313" key="10">
    <source>
        <dbReference type="Proteomes" id="UP000591131"/>
    </source>
</evidence>
<proteinExistence type="predicted"/>
<feature type="transmembrane region" description="Helical" evidence="7">
    <location>
        <begin position="84"/>
        <end position="108"/>
    </location>
</feature>
<feature type="transmembrane region" description="Helical" evidence="7">
    <location>
        <begin position="321"/>
        <end position="340"/>
    </location>
</feature>
<dbReference type="Proteomes" id="UP000591131">
    <property type="component" value="Unassembled WGS sequence"/>
</dbReference>
<evidence type="ECO:0000256" key="1">
    <source>
        <dbReference type="ARBA" id="ARBA00004141"/>
    </source>
</evidence>
<name>A0A7J6LP02_PERCH</name>
<comment type="subcellular location">
    <subcellularLocation>
        <location evidence="1">Membrane</location>
        <topology evidence="1">Multi-pass membrane protein</topology>
    </subcellularLocation>
</comment>
<evidence type="ECO:0000256" key="2">
    <source>
        <dbReference type="ARBA" id="ARBA00022723"/>
    </source>
</evidence>
<dbReference type="GO" id="GO:0016020">
    <property type="term" value="C:membrane"/>
    <property type="evidence" value="ECO:0007669"/>
    <property type="project" value="UniProtKB-SubCell"/>
</dbReference>
<protein>
    <recommendedName>
        <fullName evidence="8">P-type ATPase A domain-containing protein</fullName>
    </recommendedName>
</protein>
<keyword evidence="7" id="KW-0812">Transmembrane</keyword>
<dbReference type="GO" id="GO:0005524">
    <property type="term" value="F:ATP binding"/>
    <property type="evidence" value="ECO:0007669"/>
    <property type="project" value="UniProtKB-KW"/>
</dbReference>
<dbReference type="AlphaFoldDB" id="A0A7J6LP02"/>
<feature type="domain" description="P-type ATPase A" evidence="8">
    <location>
        <begin position="354"/>
        <end position="434"/>
    </location>
</feature>
<evidence type="ECO:0000256" key="7">
    <source>
        <dbReference type="SAM" id="Phobius"/>
    </source>
</evidence>
<feature type="transmembrane region" description="Helical" evidence="7">
    <location>
        <begin position="293"/>
        <end position="315"/>
    </location>
</feature>
<dbReference type="PANTHER" id="PTHR45630:SF11">
    <property type="entry name" value="CATION-TRANSPORTING P-TYPE ATPASE N-TERMINAL DOMAIN-CONTAINING PROTEIN"/>
    <property type="match status" value="1"/>
</dbReference>
<comment type="caution">
    <text evidence="9">The sequence shown here is derived from an EMBL/GenBank/DDBJ whole genome shotgun (WGS) entry which is preliminary data.</text>
</comment>
<evidence type="ECO:0000256" key="6">
    <source>
        <dbReference type="ARBA" id="ARBA00022967"/>
    </source>
</evidence>
<organism evidence="9 10">
    <name type="scientific">Perkinsus chesapeaki</name>
    <name type="common">Clam parasite</name>
    <name type="synonym">Perkinsus andrewsi</name>
    <dbReference type="NCBI Taxonomy" id="330153"/>
    <lineage>
        <taxon>Eukaryota</taxon>
        <taxon>Sar</taxon>
        <taxon>Alveolata</taxon>
        <taxon>Perkinsozoa</taxon>
        <taxon>Perkinsea</taxon>
        <taxon>Perkinsida</taxon>
        <taxon>Perkinsidae</taxon>
        <taxon>Perkinsus</taxon>
    </lineage>
</organism>
<dbReference type="GO" id="GO:0046872">
    <property type="term" value="F:metal ion binding"/>
    <property type="evidence" value="ECO:0007669"/>
    <property type="project" value="UniProtKB-KW"/>
</dbReference>
<dbReference type="GO" id="GO:0140358">
    <property type="term" value="F:P-type transmembrane transporter activity"/>
    <property type="evidence" value="ECO:0007669"/>
    <property type="project" value="InterPro"/>
</dbReference>
<keyword evidence="7" id="KW-0472">Membrane</keyword>
<keyword evidence="2" id="KW-0479">Metal-binding</keyword>
<keyword evidence="6" id="KW-1278">Translocase</keyword>
<dbReference type="OrthoDB" id="289856at2759"/>
<keyword evidence="10" id="KW-1185">Reference proteome</keyword>